<comment type="caution">
    <text evidence="1">The sequence shown here is derived from an EMBL/GenBank/DDBJ whole genome shotgun (WGS) entry which is preliminary data.</text>
</comment>
<organism evidence="1 2">
    <name type="scientific">Empedobacter falsenii</name>
    <dbReference type="NCBI Taxonomy" id="343874"/>
    <lineage>
        <taxon>Bacteria</taxon>
        <taxon>Pseudomonadati</taxon>
        <taxon>Bacteroidota</taxon>
        <taxon>Flavobacteriia</taxon>
        <taxon>Flavobacteriales</taxon>
        <taxon>Weeksellaceae</taxon>
        <taxon>Empedobacter</taxon>
    </lineage>
</organism>
<name>A0AAW7DMR5_9FLAO</name>
<evidence type="ECO:0000313" key="2">
    <source>
        <dbReference type="Proteomes" id="UP001173578"/>
    </source>
</evidence>
<dbReference type="GeneID" id="78400308"/>
<gene>
    <name evidence="1" type="ORF">HX095_16635</name>
</gene>
<dbReference type="AlphaFoldDB" id="A0AAW7DMR5"/>
<accession>A0AAW7DMR5</accession>
<dbReference type="EMBL" id="JACALR010000009">
    <property type="protein sequence ID" value="MDM1552831.1"/>
    <property type="molecule type" value="Genomic_DNA"/>
</dbReference>
<dbReference type="RefSeq" id="WP_180905933.1">
    <property type="nucleotide sequence ID" value="NZ_CP040908.1"/>
</dbReference>
<dbReference type="Proteomes" id="UP001173578">
    <property type="component" value="Unassembled WGS sequence"/>
</dbReference>
<sequence length="48" mass="5228">MKKSINDFQVEKLEDRKEFIFYCLLHLFCGGHGGGSTTPDPGPGGGDQ</sequence>
<proteinExistence type="predicted"/>
<evidence type="ECO:0008006" key="3">
    <source>
        <dbReference type="Google" id="ProtNLM"/>
    </source>
</evidence>
<reference evidence="1" key="2">
    <citation type="journal article" date="2022" name="Sci. Total Environ.">
        <title>Prevalence, transmission, and molecular epidemiology of tet(X)-positive bacteria among humans, animals, and environmental niches in China: An epidemiological, and genomic-based study.</title>
        <authorList>
            <person name="Dong N."/>
            <person name="Zeng Y."/>
            <person name="Cai C."/>
            <person name="Sun C."/>
            <person name="Lu J."/>
            <person name="Liu C."/>
            <person name="Zhou H."/>
            <person name="Sun Q."/>
            <person name="Shu L."/>
            <person name="Wang H."/>
            <person name="Wang Y."/>
            <person name="Wang S."/>
            <person name="Wu C."/>
            <person name="Chan E.W."/>
            <person name="Chen G."/>
            <person name="Shen Z."/>
            <person name="Chen S."/>
            <person name="Zhang R."/>
        </authorList>
    </citation>
    <scope>NUCLEOTIDE SEQUENCE</scope>
    <source>
        <strain evidence="1">210</strain>
    </source>
</reference>
<reference evidence="1" key="1">
    <citation type="submission" date="2020-06" db="EMBL/GenBank/DDBJ databases">
        <authorList>
            <person name="Dong N."/>
        </authorList>
    </citation>
    <scope>NUCLEOTIDE SEQUENCE</scope>
    <source>
        <strain evidence="1">210</strain>
    </source>
</reference>
<protein>
    <recommendedName>
        <fullName evidence="3">Bacteriocin</fullName>
    </recommendedName>
</protein>
<evidence type="ECO:0000313" key="1">
    <source>
        <dbReference type="EMBL" id="MDM1552831.1"/>
    </source>
</evidence>